<keyword evidence="6" id="KW-1185">Reference proteome</keyword>
<dbReference type="AlphaFoldDB" id="A0A409YM83"/>
<dbReference type="STRING" id="181874.A0A409YM83"/>
<evidence type="ECO:0000313" key="6">
    <source>
        <dbReference type="Proteomes" id="UP000284842"/>
    </source>
</evidence>
<dbReference type="OrthoDB" id="1606438at2759"/>
<dbReference type="GO" id="GO:0032259">
    <property type="term" value="P:methylation"/>
    <property type="evidence" value="ECO:0007669"/>
    <property type="project" value="UniProtKB-KW"/>
</dbReference>
<keyword evidence="1" id="KW-0489">Methyltransferase</keyword>
<evidence type="ECO:0000313" key="5">
    <source>
        <dbReference type="EMBL" id="PPR03694.1"/>
    </source>
</evidence>
<dbReference type="Proteomes" id="UP000284842">
    <property type="component" value="Unassembled WGS sequence"/>
</dbReference>
<dbReference type="Pfam" id="PF00891">
    <property type="entry name" value="Methyltransf_2"/>
    <property type="match status" value="1"/>
</dbReference>
<dbReference type="EMBL" id="NHTK01001033">
    <property type="protein sequence ID" value="PPR03694.1"/>
    <property type="molecule type" value="Genomic_DNA"/>
</dbReference>
<comment type="caution">
    <text evidence="5">The sequence shown here is derived from an EMBL/GenBank/DDBJ whole genome shotgun (WGS) entry which is preliminary data.</text>
</comment>
<dbReference type="SUPFAM" id="SSF53335">
    <property type="entry name" value="S-adenosyl-L-methionine-dependent methyltransferases"/>
    <property type="match status" value="1"/>
</dbReference>
<dbReference type="InterPro" id="IPR016461">
    <property type="entry name" value="COMT-like"/>
</dbReference>
<dbReference type="PANTHER" id="PTHR43712:SF2">
    <property type="entry name" value="O-METHYLTRANSFERASE CICE"/>
    <property type="match status" value="1"/>
</dbReference>
<keyword evidence="2" id="KW-0808">Transferase</keyword>
<dbReference type="Gene3D" id="3.40.50.150">
    <property type="entry name" value="Vaccinia Virus protein VP39"/>
    <property type="match status" value="1"/>
</dbReference>
<evidence type="ECO:0000256" key="3">
    <source>
        <dbReference type="ARBA" id="ARBA00022691"/>
    </source>
</evidence>
<name>A0A409YM83_9AGAR</name>
<evidence type="ECO:0000256" key="1">
    <source>
        <dbReference type="ARBA" id="ARBA00022603"/>
    </source>
</evidence>
<dbReference type="InParanoid" id="A0A409YM83"/>
<dbReference type="GO" id="GO:0008171">
    <property type="term" value="F:O-methyltransferase activity"/>
    <property type="evidence" value="ECO:0007669"/>
    <property type="project" value="InterPro"/>
</dbReference>
<dbReference type="InterPro" id="IPR029063">
    <property type="entry name" value="SAM-dependent_MTases_sf"/>
</dbReference>
<organism evidence="5 6">
    <name type="scientific">Panaeolus cyanescens</name>
    <dbReference type="NCBI Taxonomy" id="181874"/>
    <lineage>
        <taxon>Eukaryota</taxon>
        <taxon>Fungi</taxon>
        <taxon>Dikarya</taxon>
        <taxon>Basidiomycota</taxon>
        <taxon>Agaricomycotina</taxon>
        <taxon>Agaricomycetes</taxon>
        <taxon>Agaricomycetidae</taxon>
        <taxon>Agaricales</taxon>
        <taxon>Agaricineae</taxon>
        <taxon>Galeropsidaceae</taxon>
        <taxon>Panaeolus</taxon>
    </lineage>
</organism>
<keyword evidence="3" id="KW-0949">S-adenosyl-L-methionine</keyword>
<reference evidence="5 6" key="1">
    <citation type="journal article" date="2018" name="Evol. Lett.">
        <title>Horizontal gene cluster transfer increased hallucinogenic mushroom diversity.</title>
        <authorList>
            <person name="Reynolds H.T."/>
            <person name="Vijayakumar V."/>
            <person name="Gluck-Thaler E."/>
            <person name="Korotkin H.B."/>
            <person name="Matheny P.B."/>
            <person name="Slot J.C."/>
        </authorList>
    </citation>
    <scope>NUCLEOTIDE SEQUENCE [LARGE SCALE GENOMIC DNA]</scope>
    <source>
        <strain evidence="5 6">2629</strain>
    </source>
</reference>
<evidence type="ECO:0000259" key="4">
    <source>
        <dbReference type="Pfam" id="PF00891"/>
    </source>
</evidence>
<evidence type="ECO:0000256" key="2">
    <source>
        <dbReference type="ARBA" id="ARBA00022679"/>
    </source>
</evidence>
<feature type="domain" description="O-methyltransferase C-terminal" evidence="4">
    <location>
        <begin position="6"/>
        <end position="162"/>
    </location>
</feature>
<dbReference type="PANTHER" id="PTHR43712">
    <property type="entry name" value="PUTATIVE (AFU_ORTHOLOGUE AFUA_4G14580)-RELATED"/>
    <property type="match status" value="1"/>
</dbReference>
<dbReference type="InterPro" id="IPR001077">
    <property type="entry name" value="COMT_C"/>
</dbReference>
<accession>A0A409YM83</accession>
<dbReference type="PROSITE" id="PS51683">
    <property type="entry name" value="SAM_OMT_II"/>
    <property type="match status" value="1"/>
</dbReference>
<proteinExistence type="predicted"/>
<protein>
    <recommendedName>
        <fullName evidence="4">O-methyltransferase C-terminal domain-containing protein</fullName>
    </recommendedName>
</protein>
<gene>
    <name evidence="5" type="ORF">CVT24_007415</name>
</gene>
<sequence length="184" mass="20997">MLLLLAKRYPRLKLILQDLPERVLQAKNEVWPEKCPEAIAENRVAFEPIDFFKQSPVSGCHVYYFKHVIHDWLEPEAVAILSGIRQVMAPYSRVLIHEFISRPASRVPDAEALYEQAPEPLLPNYGGGTAKQYNADIQVMVFLNGKQRTLSEFITLGEKAGLKFERLWDVGEMGLVEYRLPDGS</sequence>